<dbReference type="PROSITE" id="PS50175">
    <property type="entry name" value="ASP_PROT_RETROV"/>
    <property type="match status" value="1"/>
</dbReference>
<sequence length="65" mass="7025">MLLDSGADISMVPYSIGETIGMVLDITARGEVQGIGEGTVPYVLGWVTFRIENIEIQARIGWALT</sequence>
<dbReference type="GO" id="GO:0006508">
    <property type="term" value="P:proteolysis"/>
    <property type="evidence" value="ECO:0007669"/>
    <property type="project" value="InterPro"/>
</dbReference>
<name>A0A811TEP3_9EURY</name>
<dbReference type="InterPro" id="IPR001969">
    <property type="entry name" value="Aspartic_peptidase_AS"/>
</dbReference>
<dbReference type="GO" id="GO:0004190">
    <property type="term" value="F:aspartic-type endopeptidase activity"/>
    <property type="evidence" value="ECO:0007669"/>
    <property type="project" value="InterPro"/>
</dbReference>
<dbReference type="InterPro" id="IPR021109">
    <property type="entry name" value="Peptidase_aspartic_dom_sf"/>
</dbReference>
<feature type="domain" description="Peptidase A2" evidence="2">
    <location>
        <begin position="1"/>
        <end position="36"/>
    </location>
</feature>
<dbReference type="PROSITE" id="PS00141">
    <property type="entry name" value="ASP_PROTEASE"/>
    <property type="match status" value="1"/>
</dbReference>
<organism evidence="3 4">
    <name type="scientific">Candidatus Argoarchaeum ethanivorans</name>
    <dbReference type="NCBI Taxonomy" id="2608793"/>
    <lineage>
        <taxon>Archaea</taxon>
        <taxon>Methanobacteriati</taxon>
        <taxon>Methanobacteriota</taxon>
        <taxon>Stenosarchaea group</taxon>
        <taxon>Methanomicrobia</taxon>
        <taxon>Methanosarcinales</taxon>
        <taxon>Methanosarcinales incertae sedis</taxon>
        <taxon>GOM Arc I cluster</taxon>
        <taxon>Candidatus Argoarchaeum</taxon>
    </lineage>
</organism>
<gene>
    <name evidence="3" type="ORF">CHKLHMKO_00640</name>
</gene>
<dbReference type="SUPFAM" id="SSF50630">
    <property type="entry name" value="Acid proteases"/>
    <property type="match status" value="1"/>
</dbReference>
<dbReference type="InterPro" id="IPR001995">
    <property type="entry name" value="Peptidase_A2_cat"/>
</dbReference>
<keyword evidence="1" id="KW-0378">Hydrolase</keyword>
<dbReference type="AlphaFoldDB" id="A0A811TEP3"/>
<dbReference type="EMBL" id="CAJHIO010000063">
    <property type="protein sequence ID" value="CAD6494162.1"/>
    <property type="molecule type" value="Genomic_DNA"/>
</dbReference>
<dbReference type="Proteomes" id="UP000610373">
    <property type="component" value="Unassembled WGS sequence"/>
</dbReference>
<reference evidence="3" key="1">
    <citation type="submission" date="2020-10" db="EMBL/GenBank/DDBJ databases">
        <authorList>
            <person name="Hahn C.J."/>
            <person name="Laso-Perez R."/>
            <person name="Vulcano F."/>
            <person name="Vaziourakis K.-M."/>
            <person name="Stokke R."/>
            <person name="Steen I.H."/>
            <person name="Teske A."/>
            <person name="Boetius A."/>
            <person name="Liebeke M."/>
            <person name="Amann R."/>
            <person name="Knittel K."/>
        </authorList>
    </citation>
    <scope>NUCLEOTIDE SEQUENCE</scope>
    <source>
        <strain evidence="3">Gfbio:e3339647-f889-4370-9287-4fb5cb688e4c:AG392O15_GoMArc1</strain>
    </source>
</reference>
<evidence type="ECO:0000256" key="1">
    <source>
        <dbReference type="ARBA" id="ARBA00022801"/>
    </source>
</evidence>
<evidence type="ECO:0000313" key="4">
    <source>
        <dbReference type="Proteomes" id="UP000610373"/>
    </source>
</evidence>
<proteinExistence type="predicted"/>
<evidence type="ECO:0000259" key="2">
    <source>
        <dbReference type="PROSITE" id="PS50175"/>
    </source>
</evidence>
<comment type="caution">
    <text evidence="3">The sequence shown here is derived from an EMBL/GenBank/DDBJ whole genome shotgun (WGS) entry which is preliminary data.</text>
</comment>
<protein>
    <recommendedName>
        <fullName evidence="2">Peptidase A2 domain-containing protein</fullName>
    </recommendedName>
</protein>
<evidence type="ECO:0000313" key="3">
    <source>
        <dbReference type="EMBL" id="CAD6494162.1"/>
    </source>
</evidence>
<accession>A0A811TEP3</accession>